<gene>
    <name evidence="1" type="ORF">PSON_ATCC_30995.1.T2640006</name>
</gene>
<dbReference type="PANTHER" id="PTHR33706:SF1">
    <property type="entry name" value="TPR REPEAT PROTEIN"/>
    <property type="match status" value="1"/>
</dbReference>
<organism evidence="1 2">
    <name type="scientific">Paramecium sonneborni</name>
    <dbReference type="NCBI Taxonomy" id="65129"/>
    <lineage>
        <taxon>Eukaryota</taxon>
        <taxon>Sar</taxon>
        <taxon>Alveolata</taxon>
        <taxon>Ciliophora</taxon>
        <taxon>Intramacronucleata</taxon>
        <taxon>Oligohymenophorea</taxon>
        <taxon>Peniculida</taxon>
        <taxon>Parameciidae</taxon>
        <taxon>Paramecium</taxon>
    </lineage>
</organism>
<sequence length="148" mass="17730">MGNYFYGLKDVFLYLYKYKTKVVEEYMIHKASKLGIGWYQVIDFKSCSLYYFQLSKSQVIYHGQYIKGKRFGRWDISFKDESFEKPERIGGGLFNEYGQKYGKWTEISDKFDDDNQFIFEGYYKNGKKQGLWDLCNNQEWIYIGEGSL</sequence>
<name>A0A8S1RS31_9CILI</name>
<dbReference type="PANTHER" id="PTHR33706">
    <property type="entry name" value="MORN VARIANT REPEAT PROTEIN"/>
    <property type="match status" value="1"/>
</dbReference>
<accession>A0A8S1RS31</accession>
<dbReference type="Proteomes" id="UP000692954">
    <property type="component" value="Unassembled WGS sequence"/>
</dbReference>
<reference evidence="1" key="1">
    <citation type="submission" date="2021-01" db="EMBL/GenBank/DDBJ databases">
        <authorList>
            <consortium name="Genoscope - CEA"/>
            <person name="William W."/>
        </authorList>
    </citation>
    <scope>NUCLEOTIDE SEQUENCE</scope>
</reference>
<protein>
    <recommendedName>
        <fullName evidence="3">MORN repeat protein</fullName>
    </recommendedName>
</protein>
<comment type="caution">
    <text evidence="1">The sequence shown here is derived from an EMBL/GenBank/DDBJ whole genome shotgun (WGS) entry which is preliminary data.</text>
</comment>
<dbReference type="EMBL" id="CAJJDN010000264">
    <property type="protein sequence ID" value="CAD8130120.1"/>
    <property type="molecule type" value="Genomic_DNA"/>
</dbReference>
<keyword evidence="2" id="KW-1185">Reference proteome</keyword>
<evidence type="ECO:0000313" key="1">
    <source>
        <dbReference type="EMBL" id="CAD8130120.1"/>
    </source>
</evidence>
<evidence type="ECO:0000313" key="2">
    <source>
        <dbReference type="Proteomes" id="UP000692954"/>
    </source>
</evidence>
<dbReference type="AlphaFoldDB" id="A0A8S1RS31"/>
<proteinExistence type="predicted"/>
<evidence type="ECO:0008006" key="3">
    <source>
        <dbReference type="Google" id="ProtNLM"/>
    </source>
</evidence>